<evidence type="ECO:0000256" key="3">
    <source>
        <dbReference type="ARBA" id="ARBA00022741"/>
    </source>
</evidence>
<evidence type="ECO:0000259" key="7">
    <source>
        <dbReference type="PROSITE" id="PS50011"/>
    </source>
</evidence>
<keyword evidence="1" id="KW-0723">Serine/threonine-protein kinase</keyword>
<feature type="binding site" evidence="6">
    <location>
        <position position="86"/>
    </location>
    <ligand>
        <name>ATP</name>
        <dbReference type="ChEBI" id="CHEBI:30616"/>
    </ligand>
</feature>
<dbReference type="PANTHER" id="PTHR45646">
    <property type="entry name" value="SERINE/THREONINE-PROTEIN KINASE DOA-RELATED"/>
    <property type="match status" value="1"/>
</dbReference>
<evidence type="ECO:0000256" key="6">
    <source>
        <dbReference type="PROSITE-ProRule" id="PRU10141"/>
    </source>
</evidence>
<keyword evidence="9" id="KW-1185">Reference proteome</keyword>
<evidence type="ECO:0000313" key="9">
    <source>
        <dbReference type="Proteomes" id="UP000184499"/>
    </source>
</evidence>
<dbReference type="AlphaFoldDB" id="A0A1L9UQW7"/>
<dbReference type="GO" id="GO:0005524">
    <property type="term" value="F:ATP binding"/>
    <property type="evidence" value="ECO:0007669"/>
    <property type="project" value="UniProtKB-UniRule"/>
</dbReference>
<keyword evidence="2" id="KW-0808">Transferase</keyword>
<dbReference type="PROSITE" id="PS00107">
    <property type="entry name" value="PROTEIN_KINASE_ATP"/>
    <property type="match status" value="1"/>
</dbReference>
<dbReference type="VEuPathDB" id="FungiDB:ASPBRDRAFT_29115"/>
<dbReference type="Pfam" id="PF00069">
    <property type="entry name" value="Pkinase"/>
    <property type="match status" value="2"/>
</dbReference>
<protein>
    <recommendedName>
        <fullName evidence="7">Protein kinase domain-containing protein</fullName>
    </recommendedName>
</protein>
<dbReference type="SMART" id="SM00220">
    <property type="entry name" value="S_TKc"/>
    <property type="match status" value="1"/>
</dbReference>
<proteinExistence type="predicted"/>
<dbReference type="OMA" id="VFTYCPE"/>
<dbReference type="Gene3D" id="3.30.200.20">
    <property type="entry name" value="Phosphorylase Kinase, domain 1"/>
    <property type="match status" value="1"/>
</dbReference>
<dbReference type="Gene3D" id="1.10.510.10">
    <property type="entry name" value="Transferase(Phosphotransferase) domain 1"/>
    <property type="match status" value="1"/>
</dbReference>
<sequence>MAGIQFLPDDPFGDFVRNWDDECDLEMVVEPCDKYDPESTSRVFYPICLGEVLNGRYLIEHKVGFGGGSTVWMAHDLQQKKDVALKVMALGEWAENEIRMQDEIIQHIQDTSHLVTYLDAFVLPRDNDHHQVLVFPLMGPCVDPVLLLKMPVTTRMSAARKLLEALDKLHRAGIVHRDLNDRNCMWGMVPLHHLSRSAKHEVLGRPLRQIIQDIDLWKQGELVHPLKVPESLRTEDFYIGDFALAKKVDESATQRGYPPMPFCSPDRLHGKESGPACDMWSYMILFSELYLGLPPFSTLYPGGILSAITRNLGPLPEEWKSLYVFSGGLDSWYDQSQGPEPDSLEFLVAYHRPDADPTERQHLLTLMRKMFTYCPEERLTATQLLQDPSFRAIMDKYGC</sequence>
<dbReference type="InterPro" id="IPR000719">
    <property type="entry name" value="Prot_kinase_dom"/>
</dbReference>
<evidence type="ECO:0000313" key="8">
    <source>
        <dbReference type="EMBL" id="OJJ73956.1"/>
    </source>
</evidence>
<dbReference type="GO" id="GO:0004674">
    <property type="term" value="F:protein serine/threonine kinase activity"/>
    <property type="evidence" value="ECO:0007669"/>
    <property type="project" value="UniProtKB-KW"/>
</dbReference>
<keyword evidence="5 6" id="KW-0067">ATP-binding</keyword>
<accession>A0A1L9UQW7</accession>
<dbReference type="STRING" id="767769.A0A1L9UQW7"/>
<evidence type="ECO:0000256" key="5">
    <source>
        <dbReference type="ARBA" id="ARBA00022840"/>
    </source>
</evidence>
<dbReference type="Proteomes" id="UP000184499">
    <property type="component" value="Unassembled WGS sequence"/>
</dbReference>
<dbReference type="EMBL" id="KV878682">
    <property type="protein sequence ID" value="OJJ73956.1"/>
    <property type="molecule type" value="Genomic_DNA"/>
</dbReference>
<evidence type="ECO:0000256" key="1">
    <source>
        <dbReference type="ARBA" id="ARBA00022527"/>
    </source>
</evidence>
<keyword evidence="3 6" id="KW-0547">Nucleotide-binding</keyword>
<name>A0A1L9UQW7_ASPBC</name>
<dbReference type="OrthoDB" id="5979581at2759"/>
<dbReference type="InterPro" id="IPR011009">
    <property type="entry name" value="Kinase-like_dom_sf"/>
</dbReference>
<dbReference type="GeneID" id="93575102"/>
<dbReference type="SUPFAM" id="SSF56112">
    <property type="entry name" value="Protein kinase-like (PK-like)"/>
    <property type="match status" value="1"/>
</dbReference>
<feature type="domain" description="Protein kinase" evidence="7">
    <location>
        <begin position="57"/>
        <end position="390"/>
    </location>
</feature>
<gene>
    <name evidence="8" type="ORF">ASPBRDRAFT_29115</name>
</gene>
<evidence type="ECO:0000256" key="4">
    <source>
        <dbReference type="ARBA" id="ARBA00022777"/>
    </source>
</evidence>
<dbReference type="InterPro" id="IPR017441">
    <property type="entry name" value="Protein_kinase_ATP_BS"/>
</dbReference>
<dbReference type="RefSeq" id="XP_067481204.1">
    <property type="nucleotide sequence ID" value="XM_067622614.1"/>
</dbReference>
<evidence type="ECO:0000256" key="2">
    <source>
        <dbReference type="ARBA" id="ARBA00022679"/>
    </source>
</evidence>
<reference evidence="9" key="1">
    <citation type="journal article" date="2017" name="Genome Biol.">
        <title>Comparative genomics reveals high biological diversity and specific adaptations in the industrially and medically important fungal genus Aspergillus.</title>
        <authorList>
            <person name="de Vries R.P."/>
            <person name="Riley R."/>
            <person name="Wiebenga A."/>
            <person name="Aguilar-Osorio G."/>
            <person name="Amillis S."/>
            <person name="Uchima C.A."/>
            <person name="Anderluh G."/>
            <person name="Asadollahi M."/>
            <person name="Askin M."/>
            <person name="Barry K."/>
            <person name="Battaglia E."/>
            <person name="Bayram O."/>
            <person name="Benocci T."/>
            <person name="Braus-Stromeyer S.A."/>
            <person name="Caldana C."/>
            <person name="Canovas D."/>
            <person name="Cerqueira G.C."/>
            <person name="Chen F."/>
            <person name="Chen W."/>
            <person name="Choi C."/>
            <person name="Clum A."/>
            <person name="Dos Santos R.A."/>
            <person name="Damasio A.R."/>
            <person name="Diallinas G."/>
            <person name="Emri T."/>
            <person name="Fekete E."/>
            <person name="Flipphi M."/>
            <person name="Freyberg S."/>
            <person name="Gallo A."/>
            <person name="Gournas C."/>
            <person name="Habgood R."/>
            <person name="Hainaut M."/>
            <person name="Harispe M.L."/>
            <person name="Henrissat B."/>
            <person name="Hilden K.S."/>
            <person name="Hope R."/>
            <person name="Hossain A."/>
            <person name="Karabika E."/>
            <person name="Karaffa L."/>
            <person name="Karanyi Z."/>
            <person name="Krasevec N."/>
            <person name="Kuo A."/>
            <person name="Kusch H."/>
            <person name="LaButti K."/>
            <person name="Lagendijk E.L."/>
            <person name="Lapidus A."/>
            <person name="Levasseur A."/>
            <person name="Lindquist E."/>
            <person name="Lipzen A."/>
            <person name="Logrieco A.F."/>
            <person name="MacCabe A."/>
            <person name="Maekelae M.R."/>
            <person name="Malavazi I."/>
            <person name="Melin P."/>
            <person name="Meyer V."/>
            <person name="Mielnichuk N."/>
            <person name="Miskei M."/>
            <person name="Molnar A.P."/>
            <person name="Mule G."/>
            <person name="Ngan C.Y."/>
            <person name="Orejas M."/>
            <person name="Orosz E."/>
            <person name="Ouedraogo J.P."/>
            <person name="Overkamp K.M."/>
            <person name="Park H.-S."/>
            <person name="Perrone G."/>
            <person name="Piumi F."/>
            <person name="Punt P.J."/>
            <person name="Ram A.F."/>
            <person name="Ramon A."/>
            <person name="Rauscher S."/>
            <person name="Record E."/>
            <person name="Riano-Pachon D.M."/>
            <person name="Robert V."/>
            <person name="Roehrig J."/>
            <person name="Ruller R."/>
            <person name="Salamov A."/>
            <person name="Salih N.S."/>
            <person name="Samson R.A."/>
            <person name="Sandor E."/>
            <person name="Sanguinetti M."/>
            <person name="Schuetze T."/>
            <person name="Sepcic K."/>
            <person name="Shelest E."/>
            <person name="Sherlock G."/>
            <person name="Sophianopoulou V."/>
            <person name="Squina F.M."/>
            <person name="Sun H."/>
            <person name="Susca A."/>
            <person name="Todd R.B."/>
            <person name="Tsang A."/>
            <person name="Unkles S.E."/>
            <person name="van de Wiele N."/>
            <person name="van Rossen-Uffink D."/>
            <person name="Oliveira J.V."/>
            <person name="Vesth T.C."/>
            <person name="Visser J."/>
            <person name="Yu J.-H."/>
            <person name="Zhou M."/>
            <person name="Andersen M.R."/>
            <person name="Archer D.B."/>
            <person name="Baker S.E."/>
            <person name="Benoit I."/>
            <person name="Brakhage A.A."/>
            <person name="Braus G.H."/>
            <person name="Fischer R."/>
            <person name="Frisvad J.C."/>
            <person name="Goldman G.H."/>
            <person name="Houbraken J."/>
            <person name="Oakley B."/>
            <person name="Pocsi I."/>
            <person name="Scazzocchio C."/>
            <person name="Seiboth B."/>
            <person name="vanKuyk P.A."/>
            <person name="Wortman J."/>
            <person name="Dyer P.S."/>
            <person name="Grigoriev I.V."/>
        </authorList>
    </citation>
    <scope>NUCLEOTIDE SEQUENCE [LARGE SCALE GENOMIC DNA]</scope>
    <source>
        <strain evidence="9">CBS 101740 / IMI 381727 / IBT 21946</strain>
    </source>
</reference>
<keyword evidence="4" id="KW-0418">Kinase</keyword>
<dbReference type="InterPro" id="IPR051175">
    <property type="entry name" value="CLK_kinases"/>
</dbReference>
<organism evidence="8 9">
    <name type="scientific">Aspergillus brasiliensis (strain CBS 101740 / IMI 381727 / IBT 21946)</name>
    <dbReference type="NCBI Taxonomy" id="767769"/>
    <lineage>
        <taxon>Eukaryota</taxon>
        <taxon>Fungi</taxon>
        <taxon>Dikarya</taxon>
        <taxon>Ascomycota</taxon>
        <taxon>Pezizomycotina</taxon>
        <taxon>Eurotiomycetes</taxon>
        <taxon>Eurotiomycetidae</taxon>
        <taxon>Eurotiales</taxon>
        <taxon>Aspergillaceae</taxon>
        <taxon>Aspergillus</taxon>
        <taxon>Aspergillus subgen. Circumdati</taxon>
    </lineage>
</organism>
<dbReference type="PROSITE" id="PS50011">
    <property type="entry name" value="PROTEIN_KINASE_DOM"/>
    <property type="match status" value="1"/>
</dbReference>